<dbReference type="PANTHER" id="PTHR47966">
    <property type="entry name" value="BETA-SITE APP-CLEAVING ENZYME, ISOFORM A-RELATED"/>
    <property type="match status" value="1"/>
</dbReference>
<reference evidence="8" key="3">
    <citation type="submission" date="2015-05" db="UniProtKB">
        <authorList>
            <consortium name="EnsemblMetazoa"/>
        </authorList>
    </citation>
    <scope>IDENTIFICATION</scope>
</reference>
<keyword evidence="5 7" id="KW-0645">Protease</keyword>
<evidence type="ECO:0000313" key="9">
    <source>
        <dbReference type="Proteomes" id="UP000015103"/>
    </source>
</evidence>
<keyword evidence="2 4" id="KW-1015">Disulfide bond</keyword>
<evidence type="ECO:0000313" key="7">
    <source>
        <dbReference type="EMBL" id="JAA75866.1"/>
    </source>
</evidence>
<evidence type="ECO:0000256" key="4">
    <source>
        <dbReference type="PIRSR" id="PIRSR601461-2"/>
    </source>
</evidence>
<dbReference type="InterPro" id="IPR001969">
    <property type="entry name" value="Aspartic_peptidase_AS"/>
</dbReference>
<reference evidence="7" key="1">
    <citation type="submission" date="2013-04" db="EMBL/GenBank/DDBJ databases">
        <title>An insight into the transcriptome of the digestive tract of the blood sucking bug, Rhodnius prolixus.</title>
        <authorList>
            <person name="Ribeiro J.M.C."/>
            <person name="Genta F.A."/>
            <person name="Sorgine M.H.F."/>
            <person name="Paiva-Silva G.O."/>
            <person name="Majerowicz D."/>
            <person name="Medeiros M."/>
            <person name="Koerich L."/>
            <person name="Terra W.R."/>
            <person name="Ferreira C."/>
            <person name="Pimentel A.C."/>
            <person name="Bisch P.M."/>
            <person name="Diniz M.M.P."/>
            <person name="Nascimento R."/>
            <person name="Salmon D."/>
            <person name="Silber A.M."/>
            <person name="Alves M."/>
            <person name="Oliveira M.F."/>
            <person name="Gondim K.C."/>
            <person name="Silva Neto M.A.C."/>
            <person name="Atella G.C."/>
            <person name="Araujo H."/>
            <person name="Dias F.S."/>
            <person name="Polycarpo C.R."/>
            <person name="Fampa P."/>
            <person name="Melo A.C."/>
            <person name="Tanaka A.S."/>
            <person name="Balczun C."/>
            <person name="Oliveira J.H.M."/>
            <person name="Goncalves R."/>
            <person name="Lazoski C."/>
            <person name="Pereira M.A."/>
            <person name="Rivera-Pomar R."/>
            <person name="Diambra L."/>
            <person name="Schaub G.A."/>
            <person name="Garcia E.S."/>
            <person name="Azambuja P."/>
            <person name="Braz G.R.C."/>
            <person name="Oliveira P.L."/>
        </authorList>
    </citation>
    <scope>NUCLEOTIDE SEQUENCE</scope>
</reference>
<dbReference type="InterPro" id="IPR033121">
    <property type="entry name" value="PEPTIDASE_A1"/>
</dbReference>
<dbReference type="EMBL" id="GAHY01001644">
    <property type="protein sequence ID" value="JAA75866.1"/>
    <property type="molecule type" value="mRNA"/>
</dbReference>
<feature type="disulfide bond" evidence="4">
    <location>
        <begin position="311"/>
        <end position="348"/>
    </location>
</feature>
<dbReference type="Gene3D" id="2.40.70.10">
    <property type="entry name" value="Acid Proteases"/>
    <property type="match status" value="3"/>
</dbReference>
<dbReference type="eggNOG" id="KOG1339">
    <property type="taxonomic scope" value="Eukaryota"/>
</dbReference>
<dbReference type="PROSITE" id="PS00141">
    <property type="entry name" value="ASP_PROTEASE"/>
    <property type="match status" value="2"/>
</dbReference>
<dbReference type="PROSITE" id="PS51767">
    <property type="entry name" value="PEPTIDASE_A1"/>
    <property type="match status" value="1"/>
</dbReference>
<evidence type="ECO:0000256" key="1">
    <source>
        <dbReference type="ARBA" id="ARBA00007447"/>
    </source>
</evidence>
<organism evidence="7">
    <name type="scientific">Rhodnius prolixus</name>
    <name type="common">Triatomid bug</name>
    <dbReference type="NCBI Taxonomy" id="13249"/>
    <lineage>
        <taxon>Eukaryota</taxon>
        <taxon>Metazoa</taxon>
        <taxon>Ecdysozoa</taxon>
        <taxon>Arthropoda</taxon>
        <taxon>Hexapoda</taxon>
        <taxon>Insecta</taxon>
        <taxon>Pterygota</taxon>
        <taxon>Neoptera</taxon>
        <taxon>Paraneoptera</taxon>
        <taxon>Hemiptera</taxon>
        <taxon>Heteroptera</taxon>
        <taxon>Panheteroptera</taxon>
        <taxon>Cimicomorpha</taxon>
        <taxon>Reduviidae</taxon>
        <taxon>Triatominae</taxon>
        <taxon>Rhodnius</taxon>
    </lineage>
</organism>
<dbReference type="Proteomes" id="UP000015103">
    <property type="component" value="Unassembled WGS sequence"/>
</dbReference>
<dbReference type="HOGENOM" id="CLU_013253_3_3_1"/>
<dbReference type="GO" id="GO:0004190">
    <property type="term" value="F:aspartic-type endopeptidase activity"/>
    <property type="evidence" value="ECO:0007669"/>
    <property type="project" value="UniProtKB-KW"/>
</dbReference>
<dbReference type="Pfam" id="PF00026">
    <property type="entry name" value="Asp"/>
    <property type="match status" value="1"/>
</dbReference>
<protein>
    <submittedName>
        <fullName evidence="7 8">Putative aspartyl protease</fullName>
    </submittedName>
</protein>
<dbReference type="GeneID" id="141458802"/>
<keyword evidence="5" id="KW-0064">Aspartyl protease</keyword>
<dbReference type="InterPro" id="IPR021109">
    <property type="entry name" value="Peptidase_aspartic_dom_sf"/>
</dbReference>
<dbReference type="VEuPathDB" id="VectorBase:RPRC006698"/>
<dbReference type="GO" id="GO:0006508">
    <property type="term" value="P:proteolysis"/>
    <property type="evidence" value="ECO:0007669"/>
    <property type="project" value="UniProtKB-KW"/>
</dbReference>
<accession>R4FMP1</accession>
<keyword evidence="5" id="KW-0378">Hydrolase</keyword>
<keyword evidence="9" id="KW-1185">Reference proteome</keyword>
<dbReference type="InParanoid" id="R4FMP1"/>
<dbReference type="SUPFAM" id="SSF50630">
    <property type="entry name" value="Acid proteases"/>
    <property type="match status" value="1"/>
</dbReference>
<dbReference type="OMA" id="NIACWTH"/>
<dbReference type="PRINTS" id="PR00792">
    <property type="entry name" value="PEPSIN"/>
</dbReference>
<dbReference type="EnsemblMetazoa" id="RPRC006698-RA">
    <property type="protein sequence ID" value="RPRC006698-PA"/>
    <property type="gene ID" value="RPRC006698"/>
</dbReference>
<sequence>MVPIGSVLIISAFLILAAYGLVRVPLHKINKDLRDLKDFGREVNSYKLEHELLLLKKSGGVESLSNYLNAQYYGKISLGTPPQEFNVIFDTGSSNLWIPSHKCSFFNIACWTHKTYDSSKSSTYEANGTAIELRYVSGSMKGFLSRDTLKVGGITVEDQTFAEAVKEPGLTFVFAKFDGIFGLAFPNKATLNVEPPFYKMMNQRAIETGIFSVHLNRDTNAPTGGEIIFGGIDEDLIENDTLNYVPVSQEGYWQFDLVSISTSKGRNLCEGGCQAVADTGTSLIIGPTAGVEDINRQIGAQVLGGIGIIDCNKIDNLPPVTFEIGEQKYTLEGKDYVIKFDTWLTTACVSGFLGIDLPQIQWILGDVFLGKYYTVFDVPNKKVGFAKLASKSWKKNFR</sequence>
<feature type="active site" evidence="3">
    <location>
        <position position="278"/>
    </location>
</feature>
<feature type="domain" description="Peptidase A1" evidence="6">
    <location>
        <begin position="72"/>
        <end position="386"/>
    </location>
</feature>
<dbReference type="InterPro" id="IPR001461">
    <property type="entry name" value="Aspartic_peptidase_A1"/>
</dbReference>
<feature type="disulfide bond" evidence="4">
    <location>
        <begin position="269"/>
        <end position="273"/>
    </location>
</feature>
<dbReference type="AlphaFoldDB" id="R4FMP1"/>
<dbReference type="FunFam" id="2.40.70.10:FF:000044">
    <property type="entry name" value="Lysosomal aspartic protease"/>
    <property type="match status" value="1"/>
</dbReference>
<evidence type="ECO:0000313" key="8">
    <source>
        <dbReference type="EnsemblMetazoa" id="RPRC006698-PA"/>
    </source>
</evidence>
<evidence type="ECO:0000256" key="3">
    <source>
        <dbReference type="PIRSR" id="PIRSR601461-1"/>
    </source>
</evidence>
<dbReference type="FunFam" id="2.40.70.10:FF:000004">
    <property type="entry name" value="Pepsin A"/>
    <property type="match status" value="1"/>
</dbReference>
<feature type="active site" evidence="3">
    <location>
        <position position="90"/>
    </location>
</feature>
<proteinExistence type="evidence at transcript level"/>
<feature type="disulfide bond" evidence="4">
    <location>
        <begin position="103"/>
        <end position="110"/>
    </location>
</feature>
<dbReference type="RefSeq" id="XP_073993374.1">
    <property type="nucleotide sequence ID" value="XM_074137273.1"/>
</dbReference>
<reference evidence="9" key="2">
    <citation type="submission" date="2015-04" db="EMBL/GenBank/DDBJ databases">
        <authorList>
            <person name="Wilson R.K."/>
            <person name="Warren W."/>
            <person name="Dotson E."/>
            <person name="Oliveira P.L."/>
        </authorList>
    </citation>
    <scope>NUCLEOTIDE SEQUENCE</scope>
</reference>
<dbReference type="STRING" id="13249.R4FMP1"/>
<comment type="similarity">
    <text evidence="1 5">Belongs to the peptidase A1 family.</text>
</comment>
<name>R4FMP1_RHOPR</name>
<dbReference type="PANTHER" id="PTHR47966:SF51">
    <property type="entry name" value="BETA-SITE APP-CLEAVING ENZYME, ISOFORM A-RELATED"/>
    <property type="match status" value="1"/>
</dbReference>
<dbReference type="EMBL" id="ACPB03020538">
    <property type="status" value="NOT_ANNOTATED_CDS"/>
    <property type="molecule type" value="Genomic_DNA"/>
</dbReference>
<evidence type="ECO:0000259" key="6">
    <source>
        <dbReference type="PROSITE" id="PS51767"/>
    </source>
</evidence>
<evidence type="ECO:0000256" key="2">
    <source>
        <dbReference type="ARBA" id="ARBA00023157"/>
    </source>
</evidence>
<evidence type="ECO:0000256" key="5">
    <source>
        <dbReference type="RuleBase" id="RU000454"/>
    </source>
</evidence>